<protein>
    <submittedName>
        <fullName evidence="2">Uncharacterized protein</fullName>
    </submittedName>
</protein>
<dbReference type="AlphaFoldDB" id="C7Q9N1"/>
<name>C7Q9N1_CATAD</name>
<dbReference type="KEGG" id="cai:Caci_7373"/>
<accession>C7Q9N1</accession>
<dbReference type="EMBL" id="CP001700">
    <property type="protein sequence ID" value="ACU76200.1"/>
    <property type="molecule type" value="Genomic_DNA"/>
</dbReference>
<keyword evidence="3" id="KW-1185">Reference proteome</keyword>
<evidence type="ECO:0000256" key="1">
    <source>
        <dbReference type="SAM" id="MobiDB-lite"/>
    </source>
</evidence>
<dbReference type="eggNOG" id="ENOG5033FHW">
    <property type="taxonomic scope" value="Bacteria"/>
</dbReference>
<feature type="region of interest" description="Disordered" evidence="1">
    <location>
        <begin position="197"/>
        <end position="263"/>
    </location>
</feature>
<reference evidence="2 3" key="1">
    <citation type="journal article" date="2009" name="Stand. Genomic Sci.">
        <title>Complete genome sequence of Catenulispora acidiphila type strain (ID 139908).</title>
        <authorList>
            <person name="Copeland A."/>
            <person name="Lapidus A."/>
            <person name="Glavina Del Rio T."/>
            <person name="Nolan M."/>
            <person name="Lucas S."/>
            <person name="Chen F."/>
            <person name="Tice H."/>
            <person name="Cheng J.F."/>
            <person name="Bruce D."/>
            <person name="Goodwin L."/>
            <person name="Pitluck S."/>
            <person name="Mikhailova N."/>
            <person name="Pati A."/>
            <person name="Ivanova N."/>
            <person name="Mavromatis K."/>
            <person name="Chen A."/>
            <person name="Palaniappan K."/>
            <person name="Chain P."/>
            <person name="Land M."/>
            <person name="Hauser L."/>
            <person name="Chang Y.J."/>
            <person name="Jeffries C.D."/>
            <person name="Chertkov O."/>
            <person name="Brettin T."/>
            <person name="Detter J.C."/>
            <person name="Han C."/>
            <person name="Ali Z."/>
            <person name="Tindall B.J."/>
            <person name="Goker M."/>
            <person name="Bristow J."/>
            <person name="Eisen J.A."/>
            <person name="Markowitz V."/>
            <person name="Hugenholtz P."/>
            <person name="Kyrpides N.C."/>
            <person name="Klenk H.P."/>
        </authorList>
    </citation>
    <scope>NUCLEOTIDE SEQUENCE [LARGE SCALE GENOMIC DNA]</scope>
    <source>
        <strain evidence="3">DSM 44928 / JCM 14897 / NBRC 102108 / NRRL B-24433 / ID139908</strain>
    </source>
</reference>
<organism evidence="2 3">
    <name type="scientific">Catenulispora acidiphila (strain DSM 44928 / JCM 14897 / NBRC 102108 / NRRL B-24433 / ID139908)</name>
    <dbReference type="NCBI Taxonomy" id="479433"/>
    <lineage>
        <taxon>Bacteria</taxon>
        <taxon>Bacillati</taxon>
        <taxon>Actinomycetota</taxon>
        <taxon>Actinomycetes</taxon>
        <taxon>Catenulisporales</taxon>
        <taxon>Catenulisporaceae</taxon>
        <taxon>Catenulispora</taxon>
    </lineage>
</organism>
<evidence type="ECO:0000313" key="3">
    <source>
        <dbReference type="Proteomes" id="UP000000851"/>
    </source>
</evidence>
<evidence type="ECO:0000313" key="2">
    <source>
        <dbReference type="EMBL" id="ACU76200.1"/>
    </source>
</evidence>
<proteinExistence type="predicted"/>
<dbReference type="InParanoid" id="C7Q9N1"/>
<dbReference type="Proteomes" id="UP000000851">
    <property type="component" value="Chromosome"/>
</dbReference>
<gene>
    <name evidence="2" type="ordered locus">Caci_7373</name>
</gene>
<dbReference type="HOGENOM" id="CLU_1056433_0_0_11"/>
<sequence length="263" mass="28331">MRMARVSRVGDQKTPKILMPAVPATALWEMSLAAYLRHRTDLPSLALKPLGLLDRYGEVAVGPDHMAFDGEDVPWAKTVRLVVRDLVEVVSDKAMAREAERIRHMLPPVPGRKWVVDHAMALLGEFAAPRLTKARGGDVVSEVVYRGAFGREKSVQAGVFAALAMATWPEVRQSLIATARLHDVEVCGEAVPRQALSAHEPDGDAALAPSESADMPTLTVPAQSERHTERQLEPAGEELSVSGGAVLPPRADLGAPVEPQPEG</sequence>